<name>A0A382FJV1_9ZZZZ</name>
<accession>A0A382FJV1</accession>
<feature type="non-terminal residue" evidence="1">
    <location>
        <position position="1"/>
    </location>
</feature>
<proteinExistence type="predicted"/>
<protein>
    <submittedName>
        <fullName evidence="1">Uncharacterized protein</fullName>
    </submittedName>
</protein>
<gene>
    <name evidence="1" type="ORF">METZ01_LOCUS216202</name>
</gene>
<reference evidence="1" key="1">
    <citation type="submission" date="2018-05" db="EMBL/GenBank/DDBJ databases">
        <authorList>
            <person name="Lanie J.A."/>
            <person name="Ng W.-L."/>
            <person name="Kazmierczak K.M."/>
            <person name="Andrzejewski T.M."/>
            <person name="Davidsen T.M."/>
            <person name="Wayne K.J."/>
            <person name="Tettelin H."/>
            <person name="Glass J.I."/>
            <person name="Rusch D."/>
            <person name="Podicherti R."/>
            <person name="Tsui H.-C.T."/>
            <person name="Winkler M.E."/>
        </authorList>
    </citation>
    <scope>NUCLEOTIDE SEQUENCE</scope>
</reference>
<dbReference type="AlphaFoldDB" id="A0A382FJV1"/>
<organism evidence="1">
    <name type="scientific">marine metagenome</name>
    <dbReference type="NCBI Taxonomy" id="408172"/>
    <lineage>
        <taxon>unclassified sequences</taxon>
        <taxon>metagenomes</taxon>
        <taxon>ecological metagenomes</taxon>
    </lineage>
</organism>
<sequence length="29" mass="2877">VISDALTEAIGGLGHNLASVDEKAPSKPS</sequence>
<feature type="non-terminal residue" evidence="1">
    <location>
        <position position="29"/>
    </location>
</feature>
<dbReference type="EMBL" id="UINC01050418">
    <property type="protein sequence ID" value="SVB63348.1"/>
    <property type="molecule type" value="Genomic_DNA"/>
</dbReference>
<evidence type="ECO:0000313" key="1">
    <source>
        <dbReference type="EMBL" id="SVB63348.1"/>
    </source>
</evidence>